<dbReference type="CDD" id="cd07717">
    <property type="entry name" value="RNaseZ_ZiPD-like_MBL-fold"/>
    <property type="match status" value="1"/>
</dbReference>
<dbReference type="Proteomes" id="UP000733379">
    <property type="component" value="Unassembled WGS sequence"/>
</dbReference>
<accession>A0ABS6AUW4</accession>
<feature type="binding site" evidence="8">
    <location>
        <position position="202"/>
    </location>
    <ligand>
        <name>Zn(2+)</name>
        <dbReference type="ChEBI" id="CHEBI:29105"/>
        <label>1</label>
        <note>catalytic</note>
    </ligand>
</feature>
<evidence type="ECO:0000256" key="9">
    <source>
        <dbReference type="SAM" id="MobiDB-lite"/>
    </source>
</evidence>
<dbReference type="InterPro" id="IPR036866">
    <property type="entry name" value="RibonucZ/Hydroxyglut_hydro"/>
</dbReference>
<dbReference type="PANTHER" id="PTHR46018">
    <property type="entry name" value="ZINC PHOSPHODIESTERASE ELAC PROTEIN 1"/>
    <property type="match status" value="1"/>
</dbReference>
<keyword evidence="3 8" id="KW-0540">Nuclease</keyword>
<dbReference type="InterPro" id="IPR013471">
    <property type="entry name" value="RNase_Z/BN"/>
</dbReference>
<feature type="binding site" evidence="8">
    <location>
        <position position="127"/>
    </location>
    <ligand>
        <name>Zn(2+)</name>
        <dbReference type="ChEBI" id="CHEBI:29105"/>
        <label>1</label>
        <note>catalytic</note>
    </ligand>
</feature>
<dbReference type="InterPro" id="IPR001279">
    <property type="entry name" value="Metallo-B-lactamas"/>
</dbReference>
<dbReference type="EMBL" id="JAHKNI010000002">
    <property type="protein sequence ID" value="MBU3061673.1"/>
    <property type="molecule type" value="Genomic_DNA"/>
</dbReference>
<evidence type="ECO:0000256" key="3">
    <source>
        <dbReference type="ARBA" id="ARBA00022722"/>
    </source>
</evidence>
<comment type="similarity">
    <text evidence="8">Belongs to the RNase Z family.</text>
</comment>
<evidence type="ECO:0000256" key="7">
    <source>
        <dbReference type="ARBA" id="ARBA00022833"/>
    </source>
</evidence>
<evidence type="ECO:0000256" key="4">
    <source>
        <dbReference type="ARBA" id="ARBA00022723"/>
    </source>
</evidence>
<dbReference type="SUPFAM" id="SSF56281">
    <property type="entry name" value="Metallo-hydrolase/oxidoreductase"/>
    <property type="match status" value="1"/>
</dbReference>
<name>A0ABS6AUW4_9NOCA</name>
<dbReference type="PANTHER" id="PTHR46018:SF2">
    <property type="entry name" value="ZINC PHOSPHODIESTERASE ELAC PROTEIN 1"/>
    <property type="match status" value="1"/>
</dbReference>
<evidence type="ECO:0000256" key="2">
    <source>
        <dbReference type="ARBA" id="ARBA00022694"/>
    </source>
</evidence>
<evidence type="ECO:0000256" key="6">
    <source>
        <dbReference type="ARBA" id="ARBA00022801"/>
    </source>
</evidence>
<dbReference type="Pfam" id="PF00753">
    <property type="entry name" value="Lactamase_B"/>
    <property type="match status" value="1"/>
</dbReference>
<feature type="active site" description="Proton acceptor" evidence="8">
    <location>
        <position position="129"/>
    </location>
</feature>
<organism evidence="11 12">
    <name type="scientific">Nocardia albiluteola</name>
    <dbReference type="NCBI Taxonomy" id="2842303"/>
    <lineage>
        <taxon>Bacteria</taxon>
        <taxon>Bacillati</taxon>
        <taxon>Actinomycetota</taxon>
        <taxon>Actinomycetes</taxon>
        <taxon>Mycobacteriales</taxon>
        <taxon>Nocardiaceae</taxon>
        <taxon>Nocardia</taxon>
    </lineage>
</organism>
<dbReference type="GO" id="GO:0042781">
    <property type="term" value="F:3'-tRNA processing endoribonuclease activity"/>
    <property type="evidence" value="ECO:0007669"/>
    <property type="project" value="UniProtKB-EC"/>
</dbReference>
<comment type="function">
    <text evidence="8">Zinc phosphodiesterase, which displays some tRNA 3'-processing endonuclease activity. Probably involved in tRNA maturation, by removing a 3'-trailer from precursor tRNA.</text>
</comment>
<dbReference type="EC" id="3.1.26.11" evidence="8"/>
<feature type="compositionally biased region" description="Low complexity" evidence="9">
    <location>
        <begin position="38"/>
        <end position="55"/>
    </location>
</feature>
<comment type="subunit">
    <text evidence="1 8">Homodimer.</text>
</comment>
<keyword evidence="2 8" id="KW-0819">tRNA processing</keyword>
<feature type="region of interest" description="Disordered" evidence="9">
    <location>
        <begin position="1"/>
        <end position="55"/>
    </location>
</feature>
<evidence type="ECO:0000313" key="12">
    <source>
        <dbReference type="Proteomes" id="UP000733379"/>
    </source>
</evidence>
<dbReference type="NCBIfam" id="NF000805">
    <property type="entry name" value="PRK00055.2-3"/>
    <property type="match status" value="1"/>
</dbReference>
<feature type="binding site" evidence="8">
    <location>
        <position position="130"/>
    </location>
    <ligand>
        <name>Zn(2+)</name>
        <dbReference type="ChEBI" id="CHEBI:29105"/>
        <label>2</label>
        <note>catalytic</note>
    </ligand>
</feature>
<evidence type="ECO:0000259" key="10">
    <source>
        <dbReference type="SMART" id="SM00849"/>
    </source>
</evidence>
<sequence>MDRGRKHYRNAGENNEIDTRATVHGARRPGRDVRLGPHRAGAPPRRAPGRPASIGRARERQVNAARELVVLGTASQVPTRERNHNGYLLRWDSEGVLFDPGEGTQRQMSFAGVAANSVTRICLTHFHGDHCLGLPGVLARLNLDQVAHPVDVCFPESGREFYLRLRDVVPWFPGLREGPVAAPGPIPLPGMPFELEAVRLDHRIDTFGYRIVEPDGRRMLPRRLAEFGIAGPDIGRLQREGALVAGGRTITLDDVSTVRRGQRFAFVMDTRMCGGVEELAQDADMLVIEATFLDRDAGLARDYGHLTAAEAARAAQAAGVRTLVLTHFSQRYADLEGHRLEAAKYFDGELVIARDLMRVPVPTRR</sequence>
<feature type="binding site" evidence="8">
    <location>
        <position position="129"/>
    </location>
    <ligand>
        <name>Zn(2+)</name>
        <dbReference type="ChEBI" id="CHEBI:29105"/>
        <label>2</label>
        <note>catalytic</note>
    </ligand>
</feature>
<comment type="catalytic activity">
    <reaction evidence="8">
        <text>Endonucleolytic cleavage of RNA, removing extra 3' nucleotides from tRNA precursor, generating 3' termini of tRNAs. A 3'-hydroxy group is left at the tRNA terminus and a 5'-phosphoryl group is left at the trailer molecule.</text>
        <dbReference type="EC" id="3.1.26.11"/>
    </reaction>
</comment>
<dbReference type="SMART" id="SM00849">
    <property type="entry name" value="Lactamase_B"/>
    <property type="match status" value="1"/>
</dbReference>
<feature type="binding site" evidence="8">
    <location>
        <position position="327"/>
    </location>
    <ligand>
        <name>Zn(2+)</name>
        <dbReference type="ChEBI" id="CHEBI:29105"/>
        <label>2</label>
        <note>catalytic</note>
    </ligand>
</feature>
<evidence type="ECO:0000256" key="8">
    <source>
        <dbReference type="HAMAP-Rule" id="MF_01818"/>
    </source>
</evidence>
<feature type="binding site" evidence="8">
    <location>
        <position position="269"/>
    </location>
    <ligand>
        <name>Zn(2+)</name>
        <dbReference type="ChEBI" id="CHEBI:29105"/>
        <label>2</label>
        <note>catalytic</note>
    </ligand>
</feature>
<evidence type="ECO:0000313" key="11">
    <source>
        <dbReference type="EMBL" id="MBU3061673.1"/>
    </source>
</evidence>
<evidence type="ECO:0000256" key="5">
    <source>
        <dbReference type="ARBA" id="ARBA00022759"/>
    </source>
</evidence>
<protein>
    <recommendedName>
        <fullName evidence="8">Ribonuclease Z</fullName>
        <shortName evidence="8">RNase Z</shortName>
        <ecNumber evidence="8">3.1.26.11</ecNumber>
    </recommendedName>
    <alternativeName>
        <fullName evidence="8">tRNA 3 endonuclease</fullName>
    </alternativeName>
    <alternativeName>
        <fullName evidence="8">tRNase Z</fullName>
    </alternativeName>
</protein>
<feature type="domain" description="Metallo-beta-lactamase" evidence="10">
    <location>
        <begin position="83"/>
        <end position="327"/>
    </location>
</feature>
<dbReference type="HAMAP" id="MF_01818">
    <property type="entry name" value="RNase_Z_BN"/>
    <property type="match status" value="1"/>
</dbReference>
<comment type="caution">
    <text evidence="11">The sequence shown here is derived from an EMBL/GenBank/DDBJ whole genome shotgun (WGS) entry which is preliminary data.</text>
</comment>
<proteinExistence type="inferred from homology"/>
<gene>
    <name evidence="8" type="primary">rnz</name>
    <name evidence="11" type="ORF">KO481_09060</name>
</gene>
<comment type="cofactor">
    <cofactor evidence="8">
        <name>Zn(2+)</name>
        <dbReference type="ChEBI" id="CHEBI:29105"/>
    </cofactor>
    <text evidence="8">Binds 2 Zn(2+) ions.</text>
</comment>
<keyword evidence="5 8" id="KW-0255">Endonuclease</keyword>
<evidence type="ECO:0000256" key="1">
    <source>
        <dbReference type="ARBA" id="ARBA00011738"/>
    </source>
</evidence>
<keyword evidence="7 8" id="KW-0862">Zinc</keyword>
<reference evidence="11 12" key="1">
    <citation type="submission" date="2021-06" db="EMBL/GenBank/DDBJ databases">
        <title>Actinomycetes sequencing.</title>
        <authorList>
            <person name="Shan Q."/>
        </authorList>
    </citation>
    <scope>NUCLEOTIDE SEQUENCE [LARGE SCALE GENOMIC DNA]</scope>
    <source>
        <strain evidence="11 12">NEAU-G5</strain>
    </source>
</reference>
<keyword evidence="4 8" id="KW-0479">Metal-binding</keyword>
<keyword evidence="6 8" id="KW-0378">Hydrolase</keyword>
<feature type="binding site" evidence="8">
    <location>
        <position position="125"/>
    </location>
    <ligand>
        <name>Zn(2+)</name>
        <dbReference type="ChEBI" id="CHEBI:29105"/>
        <label>1</label>
        <note>catalytic</note>
    </ligand>
</feature>
<keyword evidence="12" id="KW-1185">Reference proteome</keyword>
<dbReference type="Gene3D" id="3.60.15.10">
    <property type="entry name" value="Ribonuclease Z/Hydroxyacylglutathione hydrolase-like"/>
    <property type="match status" value="1"/>
</dbReference>
<feature type="binding site" evidence="8">
    <location>
        <position position="269"/>
    </location>
    <ligand>
        <name>Zn(2+)</name>
        <dbReference type="ChEBI" id="CHEBI:29105"/>
        <label>1</label>
        <note>catalytic</note>
    </ligand>
</feature>